<organism evidence="1">
    <name type="scientific">marine sediment metagenome</name>
    <dbReference type="NCBI Taxonomy" id="412755"/>
    <lineage>
        <taxon>unclassified sequences</taxon>
        <taxon>metagenomes</taxon>
        <taxon>ecological metagenomes</taxon>
    </lineage>
</organism>
<evidence type="ECO:0000313" key="1">
    <source>
        <dbReference type="EMBL" id="GAI16236.1"/>
    </source>
</evidence>
<dbReference type="EMBL" id="BARV01004186">
    <property type="protein sequence ID" value="GAI16236.1"/>
    <property type="molecule type" value="Genomic_DNA"/>
</dbReference>
<proteinExistence type="predicted"/>
<comment type="caution">
    <text evidence="1">The sequence shown here is derived from an EMBL/GenBank/DDBJ whole genome shotgun (WGS) entry which is preliminary data.</text>
</comment>
<sequence>ICKKYNSVGECTEWTTLGDSQVITFKEEAKA</sequence>
<dbReference type="AlphaFoldDB" id="X1MDR4"/>
<reference evidence="1" key="1">
    <citation type="journal article" date="2014" name="Front. Microbiol.">
        <title>High frequency of phylogenetically diverse reductive dehalogenase-homologous genes in deep subseafloor sedimentary metagenomes.</title>
        <authorList>
            <person name="Kawai M."/>
            <person name="Futagami T."/>
            <person name="Toyoda A."/>
            <person name="Takaki Y."/>
            <person name="Nishi S."/>
            <person name="Hori S."/>
            <person name="Arai W."/>
            <person name="Tsubouchi T."/>
            <person name="Morono Y."/>
            <person name="Uchiyama I."/>
            <person name="Ito T."/>
            <person name="Fujiyama A."/>
            <person name="Inagaki F."/>
            <person name="Takami H."/>
        </authorList>
    </citation>
    <scope>NUCLEOTIDE SEQUENCE</scope>
    <source>
        <strain evidence="1">Expedition CK06-06</strain>
    </source>
</reference>
<gene>
    <name evidence="1" type="ORF">S06H3_09472</name>
</gene>
<protein>
    <submittedName>
        <fullName evidence="1">Uncharacterized protein</fullName>
    </submittedName>
</protein>
<name>X1MDR4_9ZZZZ</name>
<feature type="non-terminal residue" evidence="1">
    <location>
        <position position="1"/>
    </location>
</feature>
<accession>X1MDR4</accession>